<evidence type="ECO:0000256" key="1">
    <source>
        <dbReference type="SAM" id="SignalP"/>
    </source>
</evidence>
<reference evidence="2 3" key="1">
    <citation type="journal article" date="2014" name="Int. J. Syst. Evol. Microbiol.">
        <title>Nocardioides zeae sp. nov., isolated from the stem of Zea mays.</title>
        <authorList>
            <person name="Glaeser S.P."/>
            <person name="McInroy J.A."/>
            <person name="Busse H.J."/>
            <person name="Kampfer P."/>
        </authorList>
    </citation>
    <scope>NUCLEOTIDE SEQUENCE [LARGE SCALE GENOMIC DNA]</scope>
    <source>
        <strain evidence="2 3">JCM 30728</strain>
    </source>
</reference>
<keyword evidence="3" id="KW-1185">Reference proteome</keyword>
<accession>A0A6P0HEV0</accession>
<dbReference type="RefSeq" id="WP_163770168.1">
    <property type="nucleotide sequence ID" value="NZ_JAAGXA010000001.1"/>
</dbReference>
<evidence type="ECO:0000313" key="2">
    <source>
        <dbReference type="EMBL" id="NEN76800.1"/>
    </source>
</evidence>
<organism evidence="2 3">
    <name type="scientific">Nocardioides zeae</name>
    <dbReference type="NCBI Taxonomy" id="1457234"/>
    <lineage>
        <taxon>Bacteria</taxon>
        <taxon>Bacillati</taxon>
        <taxon>Actinomycetota</taxon>
        <taxon>Actinomycetes</taxon>
        <taxon>Propionibacteriales</taxon>
        <taxon>Nocardioidaceae</taxon>
        <taxon>Nocardioides</taxon>
    </lineage>
</organism>
<dbReference type="EMBL" id="JAAGXA010000001">
    <property type="protein sequence ID" value="NEN76800.1"/>
    <property type="molecule type" value="Genomic_DNA"/>
</dbReference>
<proteinExistence type="predicted"/>
<dbReference type="AlphaFoldDB" id="A0A6P0HEV0"/>
<protein>
    <recommendedName>
        <fullName evidence="4">HlyD family efflux transporter periplasmic adaptor subunit</fullName>
    </recommendedName>
</protein>
<comment type="caution">
    <text evidence="2">The sequence shown here is derived from an EMBL/GenBank/DDBJ whole genome shotgun (WGS) entry which is preliminary data.</text>
</comment>
<dbReference type="Proteomes" id="UP000468687">
    <property type="component" value="Unassembled WGS sequence"/>
</dbReference>
<evidence type="ECO:0008006" key="4">
    <source>
        <dbReference type="Google" id="ProtNLM"/>
    </source>
</evidence>
<name>A0A6P0HEV0_9ACTN</name>
<feature type="signal peptide" evidence="1">
    <location>
        <begin position="1"/>
        <end position="20"/>
    </location>
</feature>
<dbReference type="PROSITE" id="PS51257">
    <property type="entry name" value="PROKAR_LIPOPROTEIN"/>
    <property type="match status" value="1"/>
</dbReference>
<sequence length="302" mass="30475">MRRARGVIVAVVVIVAGASACSTRSGDDIVGGDAAPVEDGATDPVAQVRRTTLDVRYTLDAVTAEGSRVSLLPSTQFALEGPLVTEGQGVSAGQPVGAMVVRPAVRAALDGTGATGASASTLASLQAQEGPAVAPVAGSFASGDGEAWIDAPGMDVTAPLTPIQYLRFLSMRFEATAAVETLTGPRTVGCRALWSVPVEEATPEAAATLHCRVGPEVQTAPALRSTVTITADAPPDVLVAPNLSIGYDAGTDGYFVVVEDGGSTRKVEVEVGVTDGVSRVVSGDIEAGQVLVPPDDVDSSAP</sequence>
<gene>
    <name evidence="2" type="ORF">G3T38_00755</name>
</gene>
<keyword evidence="1" id="KW-0732">Signal</keyword>
<evidence type="ECO:0000313" key="3">
    <source>
        <dbReference type="Proteomes" id="UP000468687"/>
    </source>
</evidence>
<dbReference type="Gene3D" id="2.40.420.20">
    <property type="match status" value="1"/>
</dbReference>
<feature type="chain" id="PRO_5027081844" description="HlyD family efflux transporter periplasmic adaptor subunit" evidence="1">
    <location>
        <begin position="21"/>
        <end position="302"/>
    </location>
</feature>